<evidence type="ECO:0000313" key="6">
    <source>
        <dbReference type="EMBL" id="KAK7256140.1"/>
    </source>
</evidence>
<reference evidence="6 7" key="1">
    <citation type="submission" date="2024-01" db="EMBL/GenBank/DDBJ databases">
        <title>The genomes of 5 underutilized Papilionoideae crops provide insights into root nodulation and disease resistanc.</title>
        <authorList>
            <person name="Yuan L."/>
        </authorList>
    </citation>
    <scope>NUCLEOTIDE SEQUENCE [LARGE SCALE GENOMIC DNA]</scope>
    <source>
        <strain evidence="6">ZHUSHIDOU_FW_LH</strain>
        <tissue evidence="6">Leaf</tissue>
    </source>
</reference>
<dbReference type="GO" id="GO:0003677">
    <property type="term" value="F:DNA binding"/>
    <property type="evidence" value="ECO:0007669"/>
    <property type="project" value="UniProtKB-KW"/>
</dbReference>
<evidence type="ECO:0000313" key="7">
    <source>
        <dbReference type="Proteomes" id="UP001372338"/>
    </source>
</evidence>
<keyword evidence="3" id="KW-0238">DNA-binding</keyword>
<sequence>MALATNVFDMNVLYSFKITNIESEFTVPIPHDFIEKFHDDLGQLWTIHTICGRRWRMKTWHFRTYTRSDGNDPCFLLHRASPVHHRQRTPPPLVDYTYMALQQYVDYDPMFNYQAQRFGHEIGGHWVVRCPDGEVVRLLYEIREFDEGYVGGPVWEDLRLRFGIGDGDIVDFYYLGNQRFTFTLNLWDENYYPSLT</sequence>
<dbReference type="AlphaFoldDB" id="A0AAN9EK05"/>
<proteinExistence type="predicted"/>
<keyword evidence="2" id="KW-0805">Transcription regulation</keyword>
<protein>
    <submittedName>
        <fullName evidence="6">Uncharacterized protein</fullName>
    </submittedName>
</protein>
<name>A0AAN9EK05_CROPI</name>
<dbReference type="SUPFAM" id="SSF101936">
    <property type="entry name" value="DNA-binding pseudobarrel domain"/>
    <property type="match status" value="1"/>
</dbReference>
<dbReference type="Proteomes" id="UP001372338">
    <property type="component" value="Unassembled WGS sequence"/>
</dbReference>
<keyword evidence="4" id="KW-0804">Transcription</keyword>
<evidence type="ECO:0000256" key="3">
    <source>
        <dbReference type="ARBA" id="ARBA00023125"/>
    </source>
</evidence>
<comment type="subcellular location">
    <subcellularLocation>
        <location evidence="1">Nucleus</location>
    </subcellularLocation>
</comment>
<organism evidence="6 7">
    <name type="scientific">Crotalaria pallida</name>
    <name type="common">Smooth rattlebox</name>
    <name type="synonym">Crotalaria striata</name>
    <dbReference type="NCBI Taxonomy" id="3830"/>
    <lineage>
        <taxon>Eukaryota</taxon>
        <taxon>Viridiplantae</taxon>
        <taxon>Streptophyta</taxon>
        <taxon>Embryophyta</taxon>
        <taxon>Tracheophyta</taxon>
        <taxon>Spermatophyta</taxon>
        <taxon>Magnoliopsida</taxon>
        <taxon>eudicotyledons</taxon>
        <taxon>Gunneridae</taxon>
        <taxon>Pentapetalae</taxon>
        <taxon>rosids</taxon>
        <taxon>fabids</taxon>
        <taxon>Fabales</taxon>
        <taxon>Fabaceae</taxon>
        <taxon>Papilionoideae</taxon>
        <taxon>50 kb inversion clade</taxon>
        <taxon>genistoids sensu lato</taxon>
        <taxon>core genistoids</taxon>
        <taxon>Crotalarieae</taxon>
        <taxon>Crotalaria</taxon>
    </lineage>
</organism>
<accession>A0AAN9EK05</accession>
<evidence type="ECO:0000256" key="4">
    <source>
        <dbReference type="ARBA" id="ARBA00023163"/>
    </source>
</evidence>
<dbReference type="EMBL" id="JAYWIO010000006">
    <property type="protein sequence ID" value="KAK7256140.1"/>
    <property type="molecule type" value="Genomic_DNA"/>
</dbReference>
<evidence type="ECO:0000256" key="2">
    <source>
        <dbReference type="ARBA" id="ARBA00023015"/>
    </source>
</evidence>
<keyword evidence="7" id="KW-1185">Reference proteome</keyword>
<evidence type="ECO:0000256" key="5">
    <source>
        <dbReference type="ARBA" id="ARBA00023242"/>
    </source>
</evidence>
<evidence type="ECO:0000256" key="1">
    <source>
        <dbReference type="ARBA" id="ARBA00004123"/>
    </source>
</evidence>
<comment type="caution">
    <text evidence="6">The sequence shown here is derived from an EMBL/GenBank/DDBJ whole genome shotgun (WGS) entry which is preliminary data.</text>
</comment>
<dbReference type="InterPro" id="IPR015300">
    <property type="entry name" value="DNA-bd_pseudobarrel_sf"/>
</dbReference>
<dbReference type="GO" id="GO:0005634">
    <property type="term" value="C:nucleus"/>
    <property type="evidence" value="ECO:0007669"/>
    <property type="project" value="UniProtKB-SubCell"/>
</dbReference>
<keyword evidence="5" id="KW-0539">Nucleus</keyword>
<gene>
    <name evidence="6" type="ORF">RIF29_29575</name>
</gene>